<accession>A0ABV9KBG9</accession>
<gene>
    <name evidence="1" type="ORF">ACFO5X_02010</name>
</gene>
<dbReference type="EMBL" id="JBHSGI010000002">
    <property type="protein sequence ID" value="MFC4667316.1"/>
    <property type="molecule type" value="Genomic_DNA"/>
</dbReference>
<comment type="caution">
    <text evidence="1">The sequence shown here is derived from an EMBL/GenBank/DDBJ whole genome shotgun (WGS) entry which is preliminary data.</text>
</comment>
<evidence type="ECO:0000313" key="2">
    <source>
        <dbReference type="Proteomes" id="UP001595973"/>
    </source>
</evidence>
<protein>
    <submittedName>
        <fullName evidence="1">Uncharacterized protein</fullName>
    </submittedName>
</protein>
<evidence type="ECO:0000313" key="1">
    <source>
        <dbReference type="EMBL" id="MFC4667316.1"/>
    </source>
</evidence>
<dbReference type="RefSeq" id="WP_380715397.1">
    <property type="nucleotide sequence ID" value="NZ_JBHSGI010000002.1"/>
</dbReference>
<proteinExistence type="predicted"/>
<organism evidence="1 2">
    <name type="scientific">Seohaeicola nanhaiensis</name>
    <dbReference type="NCBI Taxonomy" id="1387282"/>
    <lineage>
        <taxon>Bacteria</taxon>
        <taxon>Pseudomonadati</taxon>
        <taxon>Pseudomonadota</taxon>
        <taxon>Alphaproteobacteria</taxon>
        <taxon>Rhodobacterales</taxon>
        <taxon>Roseobacteraceae</taxon>
        <taxon>Seohaeicola</taxon>
    </lineage>
</organism>
<keyword evidence="2" id="KW-1185">Reference proteome</keyword>
<sequence>MADMPANQPVWAICGRFDLLMENHAHWLEFEMTFNPERMRIK</sequence>
<dbReference type="Proteomes" id="UP001595973">
    <property type="component" value="Unassembled WGS sequence"/>
</dbReference>
<name>A0ABV9KBG9_9RHOB</name>
<reference evidence="2" key="1">
    <citation type="journal article" date="2019" name="Int. J. Syst. Evol. Microbiol.">
        <title>The Global Catalogue of Microorganisms (GCM) 10K type strain sequencing project: providing services to taxonomists for standard genome sequencing and annotation.</title>
        <authorList>
            <consortium name="The Broad Institute Genomics Platform"/>
            <consortium name="The Broad Institute Genome Sequencing Center for Infectious Disease"/>
            <person name="Wu L."/>
            <person name="Ma J."/>
        </authorList>
    </citation>
    <scope>NUCLEOTIDE SEQUENCE [LARGE SCALE GENOMIC DNA]</scope>
    <source>
        <strain evidence="2">CGMCC 4.7283</strain>
    </source>
</reference>